<gene>
    <name evidence="1" type="ORF">A3C21_00420</name>
</gene>
<protein>
    <submittedName>
        <fullName evidence="1">Uncharacterized protein</fullName>
    </submittedName>
</protein>
<sequence length="95" mass="10931">MNQKKLEANVESILESVNFIKDHMADEMRDVIHEEVPEILRKEIKDIREQLKALAEASEAHEGHAGFAKEIDHVLQRVVEIEKHLGIKSPARQSR</sequence>
<dbReference type="AlphaFoldDB" id="A0A1F6DYS6"/>
<reference evidence="1 2" key="1">
    <citation type="journal article" date="2016" name="Nat. Commun.">
        <title>Thousands of microbial genomes shed light on interconnected biogeochemical processes in an aquifer system.</title>
        <authorList>
            <person name="Anantharaman K."/>
            <person name="Brown C.T."/>
            <person name="Hug L.A."/>
            <person name="Sharon I."/>
            <person name="Castelle C.J."/>
            <person name="Probst A.J."/>
            <person name="Thomas B.C."/>
            <person name="Singh A."/>
            <person name="Wilkins M.J."/>
            <person name="Karaoz U."/>
            <person name="Brodie E.L."/>
            <person name="Williams K.H."/>
            <person name="Hubbard S.S."/>
            <person name="Banfield J.F."/>
        </authorList>
    </citation>
    <scope>NUCLEOTIDE SEQUENCE [LARGE SCALE GENOMIC DNA]</scope>
</reference>
<name>A0A1F6DYS6_9BACT</name>
<organism evidence="1 2">
    <name type="scientific">Candidatus Kaiserbacteria bacterium RIFCSPHIGHO2_02_FULL_59_21</name>
    <dbReference type="NCBI Taxonomy" id="1798500"/>
    <lineage>
        <taxon>Bacteria</taxon>
        <taxon>Candidatus Kaiseribacteriota</taxon>
    </lineage>
</organism>
<dbReference type="EMBL" id="MFLN01000043">
    <property type="protein sequence ID" value="OGG66571.1"/>
    <property type="molecule type" value="Genomic_DNA"/>
</dbReference>
<proteinExistence type="predicted"/>
<comment type="caution">
    <text evidence="1">The sequence shown here is derived from an EMBL/GenBank/DDBJ whole genome shotgun (WGS) entry which is preliminary data.</text>
</comment>
<dbReference type="Proteomes" id="UP000178572">
    <property type="component" value="Unassembled WGS sequence"/>
</dbReference>
<accession>A0A1F6DYS6</accession>
<evidence type="ECO:0000313" key="2">
    <source>
        <dbReference type="Proteomes" id="UP000178572"/>
    </source>
</evidence>
<evidence type="ECO:0000313" key="1">
    <source>
        <dbReference type="EMBL" id="OGG66571.1"/>
    </source>
</evidence>